<reference evidence="2 3" key="1">
    <citation type="submission" date="2017-05" db="EMBL/GenBank/DDBJ databases">
        <title>Complete genome sequence of Corynebacterium striatum KC-Na-1 isolated from Neophocaena asiaeorientalis in Korea.</title>
        <authorList>
            <person name="Kim J.H."/>
            <person name="Lee K."/>
        </authorList>
    </citation>
    <scope>NUCLEOTIDE SEQUENCE [LARGE SCALE GENOMIC DNA]</scope>
    <source>
        <strain evidence="2 3">KC-Na-01</strain>
    </source>
</reference>
<evidence type="ECO:0000313" key="2">
    <source>
        <dbReference type="EMBL" id="ART20815.1"/>
    </source>
</evidence>
<dbReference type="RefSeq" id="WP_086890946.1">
    <property type="nucleotide sequence ID" value="NZ_CP021252.1"/>
</dbReference>
<gene>
    <name evidence="2" type="ORF">CBE89_04400</name>
</gene>
<dbReference type="AlphaFoldDB" id="A0A2Z2J054"/>
<proteinExistence type="predicted"/>
<keyword evidence="1" id="KW-0472">Membrane</keyword>
<dbReference type="Proteomes" id="UP000250197">
    <property type="component" value="Chromosome"/>
</dbReference>
<feature type="transmembrane region" description="Helical" evidence="1">
    <location>
        <begin position="150"/>
        <end position="170"/>
    </location>
</feature>
<protein>
    <submittedName>
        <fullName evidence="2">Uncharacterized protein</fullName>
    </submittedName>
</protein>
<keyword evidence="1" id="KW-1133">Transmembrane helix</keyword>
<keyword evidence="1" id="KW-0812">Transmembrane</keyword>
<name>A0A2Z2J054_CORST</name>
<organism evidence="2 3">
    <name type="scientific">Corynebacterium striatum</name>
    <dbReference type="NCBI Taxonomy" id="43770"/>
    <lineage>
        <taxon>Bacteria</taxon>
        <taxon>Bacillati</taxon>
        <taxon>Actinomycetota</taxon>
        <taxon>Actinomycetes</taxon>
        <taxon>Mycobacteriales</taxon>
        <taxon>Corynebacteriaceae</taxon>
        <taxon>Corynebacterium</taxon>
    </lineage>
</organism>
<evidence type="ECO:0000313" key="3">
    <source>
        <dbReference type="Proteomes" id="UP000250197"/>
    </source>
</evidence>
<sequence length="171" mass="18506">MEYTSWDRTNREHPVLLMEAGPSTYGVFSADSADIDGQRWELASDFSTGATAQVEGRVYALTGNLGRDKRIEADLNGRPFAFINENSGDWIVENPAGLKVAQFSTKNSGVRKAILEFDAEAAADALSDAETVALSWFTRLILEAKTQGKAMPIIATLVLASAVAVLSLFVF</sequence>
<accession>A0A2Z2J054</accession>
<evidence type="ECO:0000256" key="1">
    <source>
        <dbReference type="SAM" id="Phobius"/>
    </source>
</evidence>
<dbReference type="EMBL" id="CP021252">
    <property type="protein sequence ID" value="ART20815.1"/>
    <property type="molecule type" value="Genomic_DNA"/>
</dbReference>
<dbReference type="KEGG" id="cstr:CBE89_04400"/>